<dbReference type="Pfam" id="PF01975">
    <property type="entry name" value="SurE"/>
    <property type="match status" value="1"/>
</dbReference>
<evidence type="ECO:0000256" key="4">
    <source>
        <dbReference type="ARBA" id="ARBA00022723"/>
    </source>
</evidence>
<dbReference type="PANTHER" id="PTHR30457">
    <property type="entry name" value="5'-NUCLEOTIDASE SURE"/>
    <property type="match status" value="1"/>
</dbReference>
<evidence type="ECO:0000259" key="7">
    <source>
        <dbReference type="Pfam" id="PF01975"/>
    </source>
</evidence>
<comment type="catalytic activity">
    <reaction evidence="1">
        <text>a ribonucleoside 5'-phosphate + H2O = a ribonucleoside + phosphate</text>
        <dbReference type="Rhea" id="RHEA:12484"/>
        <dbReference type="ChEBI" id="CHEBI:15377"/>
        <dbReference type="ChEBI" id="CHEBI:18254"/>
        <dbReference type="ChEBI" id="CHEBI:43474"/>
        <dbReference type="ChEBI" id="CHEBI:58043"/>
        <dbReference type="EC" id="3.1.3.5"/>
    </reaction>
</comment>
<dbReference type="Proteomes" id="UP001596135">
    <property type="component" value="Unassembled WGS sequence"/>
</dbReference>
<evidence type="ECO:0000256" key="2">
    <source>
        <dbReference type="ARBA" id="ARBA00011062"/>
    </source>
</evidence>
<comment type="similarity">
    <text evidence="2">Belongs to the SurE nucleotidase family.</text>
</comment>
<evidence type="ECO:0000313" key="8">
    <source>
        <dbReference type="EMBL" id="MFC6042205.1"/>
    </source>
</evidence>
<feature type="signal peptide" evidence="6">
    <location>
        <begin position="1"/>
        <end position="28"/>
    </location>
</feature>
<evidence type="ECO:0000256" key="1">
    <source>
        <dbReference type="ARBA" id="ARBA00000815"/>
    </source>
</evidence>
<dbReference type="InterPro" id="IPR036523">
    <property type="entry name" value="SurE-like_sf"/>
</dbReference>
<name>A0ABW1LE12_9ACTN</name>
<reference evidence="9" key="1">
    <citation type="journal article" date="2019" name="Int. J. Syst. Evol. Microbiol.">
        <title>The Global Catalogue of Microorganisms (GCM) 10K type strain sequencing project: providing services to taxonomists for standard genome sequencing and annotation.</title>
        <authorList>
            <consortium name="The Broad Institute Genomics Platform"/>
            <consortium name="The Broad Institute Genome Sequencing Center for Infectious Disease"/>
            <person name="Wu L."/>
            <person name="Ma J."/>
        </authorList>
    </citation>
    <scope>NUCLEOTIDE SEQUENCE [LARGE SCALE GENOMIC DNA]</scope>
    <source>
        <strain evidence="9">CCUG 54522</strain>
    </source>
</reference>
<proteinExistence type="inferred from homology"/>
<feature type="chain" id="PRO_5045221013" description="5'-nucleotidase" evidence="6">
    <location>
        <begin position="29"/>
        <end position="470"/>
    </location>
</feature>
<keyword evidence="9" id="KW-1185">Reference proteome</keyword>
<gene>
    <name evidence="8" type="ORF">ACFPYL_03930</name>
</gene>
<dbReference type="RefSeq" id="WP_379150546.1">
    <property type="nucleotide sequence ID" value="NZ_JBHSRJ010000002.1"/>
</dbReference>
<keyword evidence="6" id="KW-0732">Signal</keyword>
<protein>
    <recommendedName>
        <fullName evidence="3">5'-nucleotidase</fullName>
        <ecNumber evidence="3">3.1.3.5</ecNumber>
    </recommendedName>
</protein>
<dbReference type="InterPro" id="IPR002828">
    <property type="entry name" value="SurE-like_Pase/nucleotidase"/>
</dbReference>
<dbReference type="EMBL" id="JBHSRJ010000002">
    <property type="protein sequence ID" value="MFC6042205.1"/>
    <property type="molecule type" value="Genomic_DNA"/>
</dbReference>
<evidence type="ECO:0000256" key="6">
    <source>
        <dbReference type="SAM" id="SignalP"/>
    </source>
</evidence>
<evidence type="ECO:0000313" key="9">
    <source>
        <dbReference type="Proteomes" id="UP001596135"/>
    </source>
</evidence>
<keyword evidence="4" id="KW-0479">Metal-binding</keyword>
<evidence type="ECO:0000256" key="3">
    <source>
        <dbReference type="ARBA" id="ARBA00012643"/>
    </source>
</evidence>
<dbReference type="SUPFAM" id="SSF64167">
    <property type="entry name" value="SurE-like"/>
    <property type="match status" value="1"/>
</dbReference>
<accession>A0ABW1LE12</accession>
<sequence length="470" mass="47555">MQPTRRALRATFVAAAVSLATVTTLVVATTSQGSEAPTRRTAPTPASIAGLKVLLTNDDSARAADTTYGTDGKGIYELRKALCAAGADVLVVAPWRQQSGAGGRMTVPGFSPVPLTVQAVAPPSAYAEDCAGASAQGAVFGVCQAAAPCDSGSTSASPSDAVYVALRRFAATYWPTGPDVVLSGVNFGQNVGATLNHSGTVGAAVTAAENGVPAVALSAEVALSLADLPNVPFAQTSAYAVQLLQQLVGADRLTPSLLLNVNYPFIGAGEQLGKPVNTVAGTSDLLGMSYSGDVTKEGGTYQLGIGSTAEETRADADTTALKANNISVTQLDGDWTLPDADDLVGELDGTAAPTATSLRAAAKPARDRTRPYSTVVSGRVLGADEECAGRVRVTAAGKVRATGVRGKVAVAGTRSVKVGADCRFTGRVTIAPTRKALRRASLSGTVTVRAAYAGTDDLAASATTVKVRVG</sequence>
<dbReference type="InterPro" id="IPR030048">
    <property type="entry name" value="SurE"/>
</dbReference>
<keyword evidence="5 8" id="KW-0378">Hydrolase</keyword>
<organism evidence="8 9">
    <name type="scientific">Nocardioides hankookensis</name>
    <dbReference type="NCBI Taxonomy" id="443157"/>
    <lineage>
        <taxon>Bacteria</taxon>
        <taxon>Bacillati</taxon>
        <taxon>Actinomycetota</taxon>
        <taxon>Actinomycetes</taxon>
        <taxon>Propionibacteriales</taxon>
        <taxon>Nocardioidaceae</taxon>
        <taxon>Nocardioides</taxon>
    </lineage>
</organism>
<dbReference type="Gene3D" id="3.40.1210.10">
    <property type="entry name" value="Survival protein SurE-like phosphatase/nucleotidase"/>
    <property type="match status" value="1"/>
</dbReference>
<dbReference type="GO" id="GO:0008253">
    <property type="term" value="F:5'-nucleotidase activity"/>
    <property type="evidence" value="ECO:0007669"/>
    <property type="project" value="UniProtKB-EC"/>
</dbReference>
<dbReference type="PANTHER" id="PTHR30457:SF0">
    <property type="entry name" value="PHOSPHATASE, PUTATIVE (AFU_ORTHOLOGUE AFUA_4G01070)-RELATED"/>
    <property type="match status" value="1"/>
</dbReference>
<dbReference type="EC" id="3.1.3.5" evidence="3"/>
<comment type="caution">
    <text evidence="8">The sequence shown here is derived from an EMBL/GenBank/DDBJ whole genome shotgun (WGS) entry which is preliminary data.</text>
</comment>
<feature type="domain" description="Survival protein SurE-like phosphatase/nucleotidase" evidence="7">
    <location>
        <begin position="53"/>
        <end position="265"/>
    </location>
</feature>
<evidence type="ECO:0000256" key="5">
    <source>
        <dbReference type="ARBA" id="ARBA00022801"/>
    </source>
</evidence>